<dbReference type="InterPro" id="IPR013427">
    <property type="entry name" value="Haem-bd_dom_put"/>
</dbReference>
<dbReference type="GO" id="GO:0020037">
    <property type="term" value="F:heme binding"/>
    <property type="evidence" value="ECO:0007669"/>
    <property type="project" value="InterPro"/>
</dbReference>
<dbReference type="GO" id="GO:0046872">
    <property type="term" value="F:metal ion binding"/>
    <property type="evidence" value="ECO:0007669"/>
    <property type="project" value="UniProtKB-KW"/>
</dbReference>
<dbReference type="InterPro" id="IPR029010">
    <property type="entry name" value="ThuA-like"/>
</dbReference>
<feature type="domain" description="Cytochrome c" evidence="5">
    <location>
        <begin position="983"/>
        <end position="1118"/>
    </location>
</feature>
<dbReference type="OrthoDB" id="233791at2"/>
<evidence type="ECO:0000313" key="7">
    <source>
        <dbReference type="Proteomes" id="UP000315700"/>
    </source>
</evidence>
<dbReference type="PANTHER" id="PTHR33546:SF1">
    <property type="entry name" value="LARGE, MULTIFUNCTIONAL SECRETED PROTEIN"/>
    <property type="match status" value="1"/>
</dbReference>
<dbReference type="InParanoid" id="A0A517S9N5"/>
<dbReference type="PROSITE" id="PS51007">
    <property type="entry name" value="CYTC"/>
    <property type="match status" value="1"/>
</dbReference>
<evidence type="ECO:0000313" key="6">
    <source>
        <dbReference type="EMBL" id="QDT52822.1"/>
    </source>
</evidence>
<evidence type="ECO:0000256" key="2">
    <source>
        <dbReference type="ARBA" id="ARBA00022723"/>
    </source>
</evidence>
<dbReference type="Gene3D" id="2.120.10.30">
    <property type="entry name" value="TolB, C-terminal domain"/>
    <property type="match status" value="1"/>
</dbReference>
<accession>A0A517S9N5</accession>
<organism evidence="6 7">
    <name type="scientific">Caulifigura coniformis</name>
    <dbReference type="NCBI Taxonomy" id="2527983"/>
    <lineage>
        <taxon>Bacteria</taxon>
        <taxon>Pseudomonadati</taxon>
        <taxon>Planctomycetota</taxon>
        <taxon>Planctomycetia</taxon>
        <taxon>Planctomycetales</taxon>
        <taxon>Planctomycetaceae</taxon>
        <taxon>Caulifigura</taxon>
    </lineage>
</organism>
<dbReference type="Pfam" id="PF23500">
    <property type="entry name" value="DUF7133"/>
    <property type="match status" value="1"/>
</dbReference>
<protein>
    <submittedName>
        <fullName evidence="6">Trehalose utilization</fullName>
    </submittedName>
</protein>
<dbReference type="RefSeq" id="WP_145027501.1">
    <property type="nucleotide sequence ID" value="NZ_CP036271.1"/>
</dbReference>
<gene>
    <name evidence="6" type="ORF">Pan44_08350</name>
</gene>
<dbReference type="InterPro" id="IPR036909">
    <property type="entry name" value="Cyt_c-like_dom_sf"/>
</dbReference>
<dbReference type="KEGG" id="ccos:Pan44_08350"/>
<dbReference type="InterPro" id="IPR011041">
    <property type="entry name" value="Quinoprot_gluc/sorb_DH_b-prop"/>
</dbReference>
<dbReference type="NCBIfam" id="TIGR02603">
    <property type="entry name" value="CxxCH_TIGR02603"/>
    <property type="match status" value="1"/>
</dbReference>
<evidence type="ECO:0000256" key="1">
    <source>
        <dbReference type="ARBA" id="ARBA00022617"/>
    </source>
</evidence>
<sequence>MAASRLGVCWAFLVVVLTGRLSSAAEPWADPKQVIKPGLELWLDTGRQPEARKAKGLPALKPDSRMDAWLDASGMGRDVKAPNDQSAPTWTSVAGVPVVRFDGMDDCLRLIDQKAELDSLTIFLVAIPRTNAGGFRGLMALNARDQRDWQSGLTIDQGPSPSTVFAELNIEGKGFLGARNLLKKPIPFGAAQVFEVRSDRGERTITLTVDGVKAGERPRDGGPLSMDEITVGARFYTNEPGPQIARGFGQVDIAEVLVFNKALDDSWGSLVRGYLMLKYGDLMTATRPRVGTPLATVENPPAVQVLEPGFEAFELPLDLPNINNISTRPDGKTLAVAYNGDMYLLSDADGDGLEDKADKFWDNQGRIVSPIGMAMTPPGYEKGFGAFVAGKGKLSLVVDTNGDDVADEEIVVAKDWPPILHNVDALGTAFDPRDGSVYVGIGHRNFTNGYLTDKEGKAHYSPSSEGAAILKIAPDFSSREVFASGVRFAVGMKFNSAGDLFATDQEGATWLANGNPFDELLHIQKGRHYGFPPRHPEKLPGVIDEPSVYDYGPQHQSTCGFCFNEPVQAGGPIFGPDSWRGNAIVTGYSRGKIYRTSLRKTERGYVAKNSLFACLQKLTVDACIDLNGALLVATHSGGPDWGSGPGGRGTLYKIRYSNRDLPRPVLTWSAGPDEVKVAFDRPLDPAWLKGAAAKTSVQYGAAVRAGDRFETLRPGYAVVGAQVVAPRFEQPARSLQVSPDGRTLTIVTEPSPGRVAHAVTLPASIVGPSLRPTKGAIEQRADIDLDYSLEGLAARWTASDGMVRWTGWLPHFDLAVCRKVTVGSKEHDELWDLLKQSGELQIYGHVDLPNMLRPAVQPGSKIDYAWPEEVVTLHFEGSGRLGVGKFESTGIKVRRPNEPGFIDPNKWTKESLEFSGDLSKPVKLDVALATGGQEPKLTVFWNTKEDDRLRAMPLRRFYVPWSEEDSTELEAQVAKKVPELEGASWANGRKVFFGADAGCSKCHSVHGKGGQAAPDLSNLVHRDFASVMRDINTPNFAINPDFTTFQIETKSGKALLGTIRSVGEQLHVTDTKANVEVIDRSDIEQIVAQKTSIMPVGIPQSLGPEKTRDLLAYLLLAPPSMPKDAKEPPPPPRKKADVEALLQGAPADAPAARPMRVTLVAGKKDHGPGEHDYPAWQVAWKELLGSLDQLEVATAWEWPAEEDFAKSDVLVFYRHGDWSPEKAKQIDAFLARGGGLVYIHWAVDGGKEWDDYSKRIGLSWGPGAKFRHGPLDLQFTRGSRHPIARNFDEVHLVDESYWRLRGDLSKATVLATAPEEDEPWPLFWTLDHNPGRVFVSIPGHYSWSFDDPVFRILLLRGIAWTAKEPVDRFNDAVYPGAAVVD</sequence>
<keyword evidence="7" id="KW-1185">Reference proteome</keyword>
<dbReference type="Pfam" id="PF06283">
    <property type="entry name" value="ThuA"/>
    <property type="match status" value="1"/>
</dbReference>
<dbReference type="InterPro" id="IPR011042">
    <property type="entry name" value="6-blade_b-propeller_TolB-like"/>
</dbReference>
<name>A0A517S9N5_9PLAN</name>
<evidence type="ECO:0000259" key="5">
    <source>
        <dbReference type="PROSITE" id="PS51007"/>
    </source>
</evidence>
<dbReference type="Gene3D" id="3.40.50.880">
    <property type="match status" value="1"/>
</dbReference>
<dbReference type="EMBL" id="CP036271">
    <property type="protein sequence ID" value="QDT52822.1"/>
    <property type="molecule type" value="Genomic_DNA"/>
</dbReference>
<dbReference type="SUPFAM" id="SSF46626">
    <property type="entry name" value="Cytochrome c"/>
    <property type="match status" value="1"/>
</dbReference>
<reference evidence="6 7" key="1">
    <citation type="submission" date="2019-02" db="EMBL/GenBank/DDBJ databases">
        <title>Deep-cultivation of Planctomycetes and their phenomic and genomic characterization uncovers novel biology.</title>
        <authorList>
            <person name="Wiegand S."/>
            <person name="Jogler M."/>
            <person name="Boedeker C."/>
            <person name="Pinto D."/>
            <person name="Vollmers J."/>
            <person name="Rivas-Marin E."/>
            <person name="Kohn T."/>
            <person name="Peeters S.H."/>
            <person name="Heuer A."/>
            <person name="Rast P."/>
            <person name="Oberbeckmann S."/>
            <person name="Bunk B."/>
            <person name="Jeske O."/>
            <person name="Meyerdierks A."/>
            <person name="Storesund J.E."/>
            <person name="Kallscheuer N."/>
            <person name="Luecker S."/>
            <person name="Lage O.M."/>
            <person name="Pohl T."/>
            <person name="Merkel B.J."/>
            <person name="Hornburger P."/>
            <person name="Mueller R.-W."/>
            <person name="Bruemmer F."/>
            <person name="Labrenz M."/>
            <person name="Spormann A.M."/>
            <person name="Op den Camp H."/>
            <person name="Overmann J."/>
            <person name="Amann R."/>
            <person name="Jetten M.S.M."/>
            <person name="Mascher T."/>
            <person name="Medema M.H."/>
            <person name="Devos D.P."/>
            <person name="Kaster A.-K."/>
            <person name="Ovreas L."/>
            <person name="Rohde M."/>
            <person name="Galperin M.Y."/>
            <person name="Jogler C."/>
        </authorList>
    </citation>
    <scope>NUCLEOTIDE SEQUENCE [LARGE SCALE GENOMIC DNA]</scope>
    <source>
        <strain evidence="6 7">Pan44</strain>
    </source>
</reference>
<dbReference type="InterPro" id="IPR055557">
    <property type="entry name" value="DUF7133"/>
</dbReference>
<keyword evidence="1 4" id="KW-0349">Heme</keyword>
<keyword evidence="2 4" id="KW-0479">Metal-binding</keyword>
<dbReference type="InterPro" id="IPR009056">
    <property type="entry name" value="Cyt_c-like_dom"/>
</dbReference>
<dbReference type="GO" id="GO:0009055">
    <property type="term" value="F:electron transfer activity"/>
    <property type="evidence" value="ECO:0007669"/>
    <property type="project" value="InterPro"/>
</dbReference>
<proteinExistence type="predicted"/>
<dbReference type="InterPro" id="IPR029062">
    <property type="entry name" value="Class_I_gatase-like"/>
</dbReference>
<dbReference type="SUPFAM" id="SSF50952">
    <property type="entry name" value="Soluble quinoprotein glucose dehydrogenase"/>
    <property type="match status" value="1"/>
</dbReference>
<dbReference type="Gene3D" id="1.10.760.10">
    <property type="entry name" value="Cytochrome c-like domain"/>
    <property type="match status" value="1"/>
</dbReference>
<dbReference type="Proteomes" id="UP000315700">
    <property type="component" value="Chromosome"/>
</dbReference>
<dbReference type="PANTHER" id="PTHR33546">
    <property type="entry name" value="LARGE, MULTIFUNCTIONAL SECRETED PROTEIN-RELATED"/>
    <property type="match status" value="1"/>
</dbReference>
<evidence type="ECO:0000256" key="3">
    <source>
        <dbReference type="ARBA" id="ARBA00023004"/>
    </source>
</evidence>
<evidence type="ECO:0000256" key="4">
    <source>
        <dbReference type="PROSITE-ProRule" id="PRU00433"/>
    </source>
</evidence>
<keyword evidence="3 4" id="KW-0408">Iron</keyword>
<dbReference type="SUPFAM" id="SSF52317">
    <property type="entry name" value="Class I glutamine amidotransferase-like"/>
    <property type="match status" value="1"/>
</dbReference>